<evidence type="ECO:0000256" key="4">
    <source>
        <dbReference type="ARBA" id="ARBA00022989"/>
    </source>
</evidence>
<accession>A0ABV1D5N5</accession>
<protein>
    <submittedName>
        <fullName evidence="7">ABC transporter permease</fullName>
    </submittedName>
</protein>
<evidence type="ECO:0000256" key="3">
    <source>
        <dbReference type="ARBA" id="ARBA00022692"/>
    </source>
</evidence>
<dbReference type="PANTHER" id="PTHR32196:SF72">
    <property type="entry name" value="RIBOSE IMPORT PERMEASE PROTEIN RBSC"/>
    <property type="match status" value="1"/>
</dbReference>
<comment type="caution">
    <text evidence="7">The sequence shown here is derived from an EMBL/GenBank/DDBJ whole genome shotgun (WGS) entry which is preliminary data.</text>
</comment>
<evidence type="ECO:0000256" key="2">
    <source>
        <dbReference type="ARBA" id="ARBA00022475"/>
    </source>
</evidence>
<reference evidence="7 8" key="1">
    <citation type="submission" date="2024-03" db="EMBL/GenBank/DDBJ databases">
        <title>Human intestinal bacterial collection.</title>
        <authorList>
            <person name="Pauvert C."/>
            <person name="Hitch T.C.A."/>
            <person name="Clavel T."/>
        </authorList>
    </citation>
    <scope>NUCLEOTIDE SEQUENCE [LARGE SCALE GENOMIC DNA]</scope>
    <source>
        <strain evidence="7 8">CLA-SR-H021</strain>
    </source>
</reference>
<feature type="transmembrane region" description="Helical" evidence="6">
    <location>
        <begin position="139"/>
        <end position="158"/>
    </location>
</feature>
<feature type="transmembrane region" description="Helical" evidence="6">
    <location>
        <begin position="106"/>
        <end position="127"/>
    </location>
</feature>
<name>A0ABV1D5N5_9FIRM</name>
<gene>
    <name evidence="7" type="ORF">WMQ36_12040</name>
</gene>
<dbReference type="PANTHER" id="PTHR32196">
    <property type="entry name" value="ABC TRANSPORTER PERMEASE PROTEIN YPHD-RELATED-RELATED"/>
    <property type="match status" value="1"/>
</dbReference>
<dbReference type="InterPro" id="IPR001851">
    <property type="entry name" value="ABC_transp_permease"/>
</dbReference>
<evidence type="ECO:0000256" key="1">
    <source>
        <dbReference type="ARBA" id="ARBA00004651"/>
    </source>
</evidence>
<dbReference type="Pfam" id="PF02653">
    <property type="entry name" value="BPD_transp_2"/>
    <property type="match status" value="1"/>
</dbReference>
<dbReference type="Proteomes" id="UP001454086">
    <property type="component" value="Unassembled WGS sequence"/>
</dbReference>
<proteinExistence type="predicted"/>
<dbReference type="CDD" id="cd06579">
    <property type="entry name" value="TM_PBP1_transp_AraH_like"/>
    <property type="match status" value="1"/>
</dbReference>
<feature type="transmembrane region" description="Helical" evidence="6">
    <location>
        <begin position="257"/>
        <end position="290"/>
    </location>
</feature>
<keyword evidence="8" id="KW-1185">Reference proteome</keyword>
<feature type="transmembrane region" description="Helical" evidence="6">
    <location>
        <begin position="302"/>
        <end position="318"/>
    </location>
</feature>
<organism evidence="7 8">
    <name type="scientific">Enterocloster hominis</name>
    <name type="common">ex Hitch et al. 2024</name>
    <dbReference type="NCBI Taxonomy" id="1917870"/>
    <lineage>
        <taxon>Bacteria</taxon>
        <taxon>Bacillati</taxon>
        <taxon>Bacillota</taxon>
        <taxon>Clostridia</taxon>
        <taxon>Lachnospirales</taxon>
        <taxon>Lachnospiraceae</taxon>
        <taxon>Enterocloster</taxon>
    </lineage>
</organism>
<feature type="transmembrane region" description="Helical" evidence="6">
    <location>
        <begin position="170"/>
        <end position="192"/>
    </location>
</feature>
<feature type="transmembrane region" description="Helical" evidence="6">
    <location>
        <begin position="28"/>
        <end position="47"/>
    </location>
</feature>
<dbReference type="RefSeq" id="WP_008726016.1">
    <property type="nucleotide sequence ID" value="NZ_JAJFDX010000005.1"/>
</dbReference>
<sequence length="329" mass="34112">MEKQPDNAQVKKSAVLHALLNKNELGTILPLCLLLIVVGCVNPNFFAMNNILDILKTSSFSFIVAVPITFLMASGGMDLSIGAATSFGGVVCAFALKAGMPIPVSIVLALGAGAVVGVINGIVIVYFDLPPFIATLGTQYAFNGIIAITTENLAISGFSSSFKMIGQNKLFGMVPLPVVYALIIGIIGHIILVKTKYGRAILAIGGNRETAYLAGINVRAKCLTVFIATSMLAALSGVLMASRFASAQPAAGTGTELTIMASVIIGGTSMFGGTGTVLGSALGCILLATITNALIVMKVSTFWQNLIFGVILLAAIFIDKYRRKAGGAE</sequence>
<evidence type="ECO:0000313" key="8">
    <source>
        <dbReference type="Proteomes" id="UP001454086"/>
    </source>
</evidence>
<evidence type="ECO:0000256" key="5">
    <source>
        <dbReference type="ARBA" id="ARBA00023136"/>
    </source>
</evidence>
<dbReference type="EMBL" id="JBBMFM010000039">
    <property type="protein sequence ID" value="MEQ2425710.1"/>
    <property type="molecule type" value="Genomic_DNA"/>
</dbReference>
<keyword evidence="3 6" id="KW-0812">Transmembrane</keyword>
<feature type="transmembrane region" description="Helical" evidence="6">
    <location>
        <begin position="54"/>
        <end position="73"/>
    </location>
</feature>
<keyword evidence="5 6" id="KW-0472">Membrane</keyword>
<evidence type="ECO:0000313" key="7">
    <source>
        <dbReference type="EMBL" id="MEQ2425710.1"/>
    </source>
</evidence>
<comment type="subcellular location">
    <subcellularLocation>
        <location evidence="1">Cell membrane</location>
        <topology evidence="1">Multi-pass membrane protein</topology>
    </subcellularLocation>
</comment>
<feature type="transmembrane region" description="Helical" evidence="6">
    <location>
        <begin position="223"/>
        <end position="245"/>
    </location>
</feature>
<keyword evidence="4 6" id="KW-1133">Transmembrane helix</keyword>
<keyword evidence="2" id="KW-1003">Cell membrane</keyword>
<evidence type="ECO:0000256" key="6">
    <source>
        <dbReference type="SAM" id="Phobius"/>
    </source>
</evidence>